<dbReference type="AlphaFoldDB" id="A0A0C1U258"/>
<dbReference type="RefSeq" id="WP_039635319.1">
    <property type="nucleotide sequence ID" value="NZ_AYSO01000019.1"/>
</dbReference>
<dbReference type="STRING" id="29341.RSJ17_20700"/>
<comment type="similarity">
    <text evidence="4">Belongs to the HepT RNase toxin family.</text>
</comment>
<evidence type="ECO:0000313" key="6">
    <source>
        <dbReference type="Proteomes" id="UP000031366"/>
    </source>
</evidence>
<dbReference type="Pfam" id="PF01934">
    <property type="entry name" value="HepT-like"/>
    <property type="match status" value="1"/>
</dbReference>
<gene>
    <name evidence="5" type="ORF">U732_2710</name>
</gene>
<dbReference type="GO" id="GO:0016787">
    <property type="term" value="F:hydrolase activity"/>
    <property type="evidence" value="ECO:0007669"/>
    <property type="project" value="UniProtKB-KW"/>
</dbReference>
<dbReference type="GO" id="GO:0004540">
    <property type="term" value="F:RNA nuclease activity"/>
    <property type="evidence" value="ECO:0007669"/>
    <property type="project" value="InterPro"/>
</dbReference>
<keyword evidence="3" id="KW-0378">Hydrolase</keyword>
<accession>A0A0C1U258</accession>
<dbReference type="NCBIfam" id="NF047751">
    <property type="entry name" value="HepT_toxin"/>
    <property type="match status" value="1"/>
</dbReference>
<dbReference type="InterPro" id="IPR052379">
    <property type="entry name" value="Type_VII_TA_RNase"/>
</dbReference>
<evidence type="ECO:0000256" key="2">
    <source>
        <dbReference type="ARBA" id="ARBA00022722"/>
    </source>
</evidence>
<dbReference type="EMBL" id="AYSO01000019">
    <property type="protein sequence ID" value="KIE45613.1"/>
    <property type="molecule type" value="Genomic_DNA"/>
</dbReference>
<evidence type="ECO:0000256" key="4">
    <source>
        <dbReference type="ARBA" id="ARBA00024207"/>
    </source>
</evidence>
<evidence type="ECO:0000256" key="3">
    <source>
        <dbReference type="ARBA" id="ARBA00022801"/>
    </source>
</evidence>
<dbReference type="PANTHER" id="PTHR33397">
    <property type="entry name" value="UPF0331 PROTEIN YUTE"/>
    <property type="match status" value="1"/>
</dbReference>
<reference evidence="5 6" key="1">
    <citation type="journal article" date="2015" name="Infect. Genet. Evol.">
        <title>Genomic sequences of six botulinum neurotoxin-producing strains representing three clostridial species illustrate the mobility and diversity of botulinum neurotoxin genes.</title>
        <authorList>
            <person name="Smith T.J."/>
            <person name="Hill K.K."/>
            <person name="Xie G."/>
            <person name="Foley B.T."/>
            <person name="Williamson C.H."/>
            <person name="Foster J.T."/>
            <person name="Johnson S.L."/>
            <person name="Chertkov O."/>
            <person name="Teshima H."/>
            <person name="Gibbons H.S."/>
            <person name="Johnsky L.A."/>
            <person name="Karavis M.A."/>
            <person name="Smith L.A."/>
        </authorList>
    </citation>
    <scope>NUCLEOTIDE SEQUENCE [LARGE SCALE GENOMIC DNA]</scope>
    <source>
        <strain evidence="5 6">CDC 2741</strain>
    </source>
</reference>
<dbReference type="SUPFAM" id="SSF81593">
    <property type="entry name" value="Nucleotidyltransferase substrate binding subunit/domain"/>
    <property type="match status" value="1"/>
</dbReference>
<dbReference type="InterPro" id="IPR008201">
    <property type="entry name" value="HepT-like"/>
</dbReference>
<dbReference type="Proteomes" id="UP000031366">
    <property type="component" value="Unassembled WGS sequence"/>
</dbReference>
<name>A0A0C1U258_9CLOT</name>
<dbReference type="GO" id="GO:0110001">
    <property type="term" value="C:toxin-antitoxin complex"/>
    <property type="evidence" value="ECO:0007669"/>
    <property type="project" value="InterPro"/>
</dbReference>
<evidence type="ECO:0008006" key="7">
    <source>
        <dbReference type="Google" id="ProtNLM"/>
    </source>
</evidence>
<protein>
    <recommendedName>
        <fullName evidence="7">DUF86 domain-containing protein</fullName>
    </recommendedName>
</protein>
<evidence type="ECO:0000256" key="1">
    <source>
        <dbReference type="ARBA" id="ARBA00022649"/>
    </source>
</evidence>
<sequence>MVRREIVIFRIDKLKEYLRYLEDVKKYSREEYIKNPLIYGSSERFLHLTIECVMDIANHLISDLRFRKPESNRDVFDILYENDIIDRKLKESLCNMASFRNILVHDYLKLDREIVYDIILNNLGDIVSFLNIIKDYI</sequence>
<proteinExistence type="inferred from homology"/>
<dbReference type="OrthoDB" id="9796612at2"/>
<dbReference type="PANTHER" id="PTHR33397:SF5">
    <property type="entry name" value="RNASE YUTE-RELATED"/>
    <property type="match status" value="1"/>
</dbReference>
<dbReference type="Gene3D" id="1.20.120.580">
    <property type="entry name" value="bsu32300-like"/>
    <property type="match status" value="1"/>
</dbReference>
<keyword evidence="2" id="KW-0540">Nuclease</keyword>
<keyword evidence="1" id="KW-1277">Toxin-antitoxin system</keyword>
<evidence type="ECO:0000313" key="5">
    <source>
        <dbReference type="EMBL" id="KIE45613.1"/>
    </source>
</evidence>
<dbReference type="InterPro" id="IPR037038">
    <property type="entry name" value="HepT-like_sf"/>
</dbReference>
<organism evidence="5 6">
    <name type="scientific">Clostridium argentinense CDC 2741</name>
    <dbReference type="NCBI Taxonomy" id="1418104"/>
    <lineage>
        <taxon>Bacteria</taxon>
        <taxon>Bacillati</taxon>
        <taxon>Bacillota</taxon>
        <taxon>Clostridia</taxon>
        <taxon>Eubacteriales</taxon>
        <taxon>Clostridiaceae</taxon>
        <taxon>Clostridium</taxon>
    </lineage>
</organism>
<keyword evidence="6" id="KW-1185">Reference proteome</keyword>
<comment type="caution">
    <text evidence="5">The sequence shown here is derived from an EMBL/GenBank/DDBJ whole genome shotgun (WGS) entry which is preliminary data.</text>
</comment>